<dbReference type="AlphaFoldDB" id="A0ABD1XW52"/>
<proteinExistence type="predicted"/>
<feature type="compositionally biased region" description="Low complexity" evidence="1">
    <location>
        <begin position="564"/>
        <end position="581"/>
    </location>
</feature>
<feature type="domain" description="LsmAD" evidence="2">
    <location>
        <begin position="268"/>
        <end position="340"/>
    </location>
</feature>
<dbReference type="InterPro" id="IPR009604">
    <property type="entry name" value="LsmAD_domain"/>
</dbReference>
<dbReference type="SMART" id="SM01272">
    <property type="entry name" value="LsmAD"/>
    <property type="match status" value="1"/>
</dbReference>
<feature type="region of interest" description="Disordered" evidence="1">
    <location>
        <begin position="1"/>
        <end position="92"/>
    </location>
</feature>
<feature type="compositionally biased region" description="Pro residues" evidence="1">
    <location>
        <begin position="915"/>
        <end position="928"/>
    </location>
</feature>
<evidence type="ECO:0000256" key="1">
    <source>
        <dbReference type="SAM" id="MobiDB-lite"/>
    </source>
</evidence>
<name>A0ABD1XW52_9MARC</name>
<feature type="compositionally biased region" description="Low complexity" evidence="1">
    <location>
        <begin position="695"/>
        <end position="723"/>
    </location>
</feature>
<feature type="compositionally biased region" description="Low complexity" evidence="1">
    <location>
        <begin position="368"/>
        <end position="392"/>
    </location>
</feature>
<dbReference type="PANTHER" id="PTHR12854:SF7">
    <property type="entry name" value="ATAXIN-2 HOMOLOG"/>
    <property type="match status" value="1"/>
</dbReference>
<dbReference type="InterPro" id="IPR045117">
    <property type="entry name" value="ATXN2-like"/>
</dbReference>
<accession>A0ABD1XW52</accession>
<feature type="region of interest" description="Disordered" evidence="1">
    <location>
        <begin position="560"/>
        <end position="599"/>
    </location>
</feature>
<dbReference type="GO" id="GO:0005737">
    <property type="term" value="C:cytoplasm"/>
    <property type="evidence" value="ECO:0007669"/>
    <property type="project" value="UniProtKB-ARBA"/>
</dbReference>
<feature type="region of interest" description="Disordered" evidence="1">
    <location>
        <begin position="368"/>
        <end position="423"/>
    </location>
</feature>
<dbReference type="Proteomes" id="UP001605036">
    <property type="component" value="Unassembled WGS sequence"/>
</dbReference>
<feature type="compositionally biased region" description="Gly residues" evidence="1">
    <location>
        <begin position="1002"/>
        <end position="1024"/>
    </location>
</feature>
<feature type="compositionally biased region" description="Low complexity" evidence="1">
    <location>
        <begin position="67"/>
        <end position="82"/>
    </location>
</feature>
<feature type="compositionally biased region" description="Polar residues" evidence="1">
    <location>
        <begin position="635"/>
        <end position="676"/>
    </location>
</feature>
<feature type="region of interest" description="Disordered" evidence="1">
    <location>
        <begin position="909"/>
        <end position="959"/>
    </location>
</feature>
<keyword evidence="4" id="KW-1185">Reference proteome</keyword>
<reference evidence="3 4" key="1">
    <citation type="submission" date="2024-09" db="EMBL/GenBank/DDBJ databases">
        <title>Chromosome-scale assembly of Riccia fluitans.</title>
        <authorList>
            <person name="Paukszto L."/>
            <person name="Sawicki J."/>
            <person name="Karawczyk K."/>
            <person name="Piernik-Szablinska J."/>
            <person name="Szczecinska M."/>
            <person name="Mazdziarz M."/>
        </authorList>
    </citation>
    <scope>NUCLEOTIDE SEQUENCE [LARGE SCALE GENOMIC DNA]</scope>
    <source>
        <strain evidence="3">Rf_01</strain>
        <tissue evidence="3">Aerial parts of the thallus</tissue>
    </source>
</reference>
<feature type="compositionally biased region" description="Polar residues" evidence="1">
    <location>
        <begin position="402"/>
        <end position="421"/>
    </location>
</feature>
<dbReference type="Pfam" id="PF14438">
    <property type="entry name" value="SM-ATX"/>
    <property type="match status" value="1"/>
</dbReference>
<dbReference type="Gene3D" id="2.30.30.100">
    <property type="match status" value="1"/>
</dbReference>
<dbReference type="EMBL" id="JBHFFA010000007">
    <property type="protein sequence ID" value="KAL2613176.1"/>
    <property type="molecule type" value="Genomic_DNA"/>
</dbReference>
<organism evidence="3 4">
    <name type="scientific">Riccia fluitans</name>
    <dbReference type="NCBI Taxonomy" id="41844"/>
    <lineage>
        <taxon>Eukaryota</taxon>
        <taxon>Viridiplantae</taxon>
        <taxon>Streptophyta</taxon>
        <taxon>Embryophyta</taxon>
        <taxon>Marchantiophyta</taxon>
        <taxon>Marchantiopsida</taxon>
        <taxon>Marchantiidae</taxon>
        <taxon>Marchantiales</taxon>
        <taxon>Ricciaceae</taxon>
        <taxon>Riccia</taxon>
    </lineage>
</organism>
<protein>
    <recommendedName>
        <fullName evidence="2">LsmAD domain-containing protein</fullName>
    </recommendedName>
</protein>
<feature type="region of interest" description="Disordered" evidence="1">
    <location>
        <begin position="997"/>
        <end position="1024"/>
    </location>
</feature>
<evidence type="ECO:0000313" key="4">
    <source>
        <dbReference type="Proteomes" id="UP001605036"/>
    </source>
</evidence>
<comment type="caution">
    <text evidence="3">The sequence shown here is derived from an EMBL/GenBank/DDBJ whole genome shotgun (WGS) entry which is preliminary data.</text>
</comment>
<dbReference type="PANTHER" id="PTHR12854">
    <property type="entry name" value="ATAXIN 2-RELATED"/>
    <property type="match status" value="1"/>
</dbReference>
<feature type="region of interest" description="Disordered" evidence="1">
    <location>
        <begin position="635"/>
        <end position="735"/>
    </location>
</feature>
<dbReference type="InterPro" id="IPR025852">
    <property type="entry name" value="SM_dom_ATX"/>
</dbReference>
<feature type="compositionally biased region" description="Low complexity" evidence="1">
    <location>
        <begin position="35"/>
        <end position="51"/>
    </location>
</feature>
<dbReference type="Pfam" id="PF06741">
    <property type="entry name" value="LsmAD"/>
    <property type="match status" value="1"/>
</dbReference>
<evidence type="ECO:0000313" key="3">
    <source>
        <dbReference type="EMBL" id="KAL2613176.1"/>
    </source>
</evidence>
<evidence type="ECO:0000259" key="2">
    <source>
        <dbReference type="SMART" id="SM01272"/>
    </source>
</evidence>
<gene>
    <name evidence="3" type="ORF">R1flu_024868</name>
</gene>
<sequence>MSQPQVQQRPAAANGVGRRRTERDVTNTRADTGFRSDSQNWRSSSQSSLRSAPNAATAPGMVHGHGHFNSLSNNNSLTGGNNKSPGEKTETGVSSVLRGVDKPLHDRLVFMAMCLVGQTVEVQMKNGSFYSGIFHTANMDKDFGIVLKMARLIKDGSVKGGKSEAVKEAARKAPHKSLVIHAKDFVQIIAKDVPLSGDAGLSNGRARDNRGELATDNLISQGRQREIERELKPWKPDDEAPRSLALESTFQSSWNRNWDQFETNKALFGVETTFNEELYTTKLERGPQMREREREAWRIAREIEGQTTRNLHLAEERGIRLAPELEAMDEESRFSSVIRSAKLDVGEDGEDRNIDEHNEETFGGAFASGASAVGSRDGDASTSPSGSSVSTSRIRESDSKASRPSSADSTQTINGPSQKDSSLLLRERRAASIDKDKGEVAGLDSQADTHRERVRLRQLLVDDKFRRTSKAGGSPYHSPVGRASPLMSPLVGDPASIQALNLDPSCPQVPEEVYREFQQFKERQEKEKKTTKKQKEDQVNEFKNFSESLSNLNRIRDVELSSPKATSKASAGDASSSAGKHGSQDGGARPAAPLEPKSSLPAVTSPVLLTTAQASAPPASALPIPVALGGQMINSQPIQSSSGSRPAVSTSGVSFDSSTLPMSAAVQSSGTLSTNGPPAPPGLSGGFGAPPPLTVPTVPDPHGSSPSVSPSSSVSSVASGAAPCTKKSSLNPNAKEFKLNPNAKAFTPSFTSPGPASPMIPGPVYMHAGPPPVAPMQGIPVGMNVGQYMQQPGQPAQYSQYNSPMAAAAAVASSPQYMPPPGGYVQGVPGAGVPPVLPGQPNMKMPPHSQQQVVGPPYGQQQQLRYPPQGHPMQPQPAYLHPNGQLYPQQMMYTGQPGQVLYIQQFPQGMMQGQPVPPPPQGPLPPQPSQQTQQQKHRGGGIPQMHYSGAPPPFLPGQHHLPQPQISLLHNTLQPAPSGLAPASMPGVQQPPQGMIITANSGGLGGGSGMRVGGKGGAGSFSQQ</sequence>